<proteinExistence type="predicted"/>
<gene>
    <name evidence="2" type="primary">RvY_12293-1</name>
    <name evidence="2" type="synonym">RvY_12293.1</name>
    <name evidence="2" type="ORF">RvY_12293</name>
</gene>
<sequence length="368" mass="39965">MASSINYFPLFCLALAFSLATSDIIITSDSSLDSDNNANGQCDTKPEGSRILLNEQAGVARICHGRGLSSVLQLQCDFNAGTFGLFLNGSAWVHQQEIALAPPPPFNKMSSLLTNKAVCPYPQNPSKKLRESYTYFNDAGGDAWSMKLPNTTMVIRQGRLYYETDVYLDQLIAAERCNTASQQAFTVHLSCCANPLTTNDVRVIPPSHEHCPVDACKLNPRFGCQCVKTENSILVHVETKDPTVSSTTGIDIVDLKLYPASYETAAAAGAEVVNITPNGPSTLDPTECAVPSSLPYDLTAVKEVAMDDFQFEGKPDEALKVECKVQYCTHRRSQDAAGRNLPACRSQPQLPRSATCPNPFGLVESVLE</sequence>
<dbReference type="EMBL" id="BDGG01000007">
    <property type="protein sequence ID" value="GAV01605.1"/>
    <property type="molecule type" value="Genomic_DNA"/>
</dbReference>
<keyword evidence="1" id="KW-0732">Signal</keyword>
<accession>A0A1D1VIZ2</accession>
<feature type="signal peptide" evidence="1">
    <location>
        <begin position="1"/>
        <end position="22"/>
    </location>
</feature>
<evidence type="ECO:0000313" key="2">
    <source>
        <dbReference type="EMBL" id="GAV01605.1"/>
    </source>
</evidence>
<evidence type="ECO:0000256" key="1">
    <source>
        <dbReference type="SAM" id="SignalP"/>
    </source>
</evidence>
<dbReference type="Proteomes" id="UP000186922">
    <property type="component" value="Unassembled WGS sequence"/>
</dbReference>
<feature type="chain" id="PRO_5008898473" description="ZP domain-containing protein" evidence="1">
    <location>
        <begin position="23"/>
        <end position="368"/>
    </location>
</feature>
<dbReference type="AlphaFoldDB" id="A0A1D1VIZ2"/>
<reference evidence="2 3" key="1">
    <citation type="journal article" date="2016" name="Nat. Commun.">
        <title>Extremotolerant tardigrade genome and improved radiotolerance of human cultured cells by tardigrade-unique protein.</title>
        <authorList>
            <person name="Hashimoto T."/>
            <person name="Horikawa D.D."/>
            <person name="Saito Y."/>
            <person name="Kuwahara H."/>
            <person name="Kozuka-Hata H."/>
            <person name="Shin-I T."/>
            <person name="Minakuchi Y."/>
            <person name="Ohishi K."/>
            <person name="Motoyama A."/>
            <person name="Aizu T."/>
            <person name="Enomoto A."/>
            <person name="Kondo K."/>
            <person name="Tanaka S."/>
            <person name="Hara Y."/>
            <person name="Koshikawa S."/>
            <person name="Sagara H."/>
            <person name="Miura T."/>
            <person name="Yokobori S."/>
            <person name="Miyagawa K."/>
            <person name="Suzuki Y."/>
            <person name="Kubo T."/>
            <person name="Oyama M."/>
            <person name="Kohara Y."/>
            <person name="Fujiyama A."/>
            <person name="Arakawa K."/>
            <person name="Katayama T."/>
            <person name="Toyoda A."/>
            <person name="Kunieda T."/>
        </authorList>
    </citation>
    <scope>NUCLEOTIDE SEQUENCE [LARGE SCALE GENOMIC DNA]</scope>
    <source>
        <strain evidence="2 3">YOKOZUNA-1</strain>
    </source>
</reference>
<keyword evidence="3" id="KW-1185">Reference proteome</keyword>
<evidence type="ECO:0000313" key="3">
    <source>
        <dbReference type="Proteomes" id="UP000186922"/>
    </source>
</evidence>
<comment type="caution">
    <text evidence="2">The sequence shown here is derived from an EMBL/GenBank/DDBJ whole genome shotgun (WGS) entry which is preliminary data.</text>
</comment>
<evidence type="ECO:0008006" key="4">
    <source>
        <dbReference type="Google" id="ProtNLM"/>
    </source>
</evidence>
<organism evidence="2 3">
    <name type="scientific">Ramazzottius varieornatus</name>
    <name type="common">Water bear</name>
    <name type="synonym">Tardigrade</name>
    <dbReference type="NCBI Taxonomy" id="947166"/>
    <lineage>
        <taxon>Eukaryota</taxon>
        <taxon>Metazoa</taxon>
        <taxon>Ecdysozoa</taxon>
        <taxon>Tardigrada</taxon>
        <taxon>Eutardigrada</taxon>
        <taxon>Parachela</taxon>
        <taxon>Hypsibioidea</taxon>
        <taxon>Ramazzottiidae</taxon>
        <taxon>Ramazzottius</taxon>
    </lineage>
</organism>
<protein>
    <recommendedName>
        <fullName evidence="4">ZP domain-containing protein</fullName>
    </recommendedName>
</protein>
<name>A0A1D1VIZ2_RAMVA</name>